<evidence type="ECO:0000313" key="2">
    <source>
        <dbReference type="Proteomes" id="UP001237595"/>
    </source>
</evidence>
<name>A0ABT6PRG7_9PSEU</name>
<proteinExistence type="predicted"/>
<keyword evidence="2" id="KW-1185">Reference proteome</keyword>
<dbReference type="EMBL" id="JASAOF010000010">
    <property type="protein sequence ID" value="MDI2030420.1"/>
    <property type="molecule type" value="Genomic_DNA"/>
</dbReference>
<sequence length="65" mass="7286">MTPERRLAVLVRKTQRLLDEVAYQLAGHQCTRADRDSTAEVLDELAAALRQRPLPAQVIDGTQTE</sequence>
<organism evidence="1 2">
    <name type="scientific">Saccharopolyspora ipomoeae</name>
    <dbReference type="NCBI Taxonomy" id="3042027"/>
    <lineage>
        <taxon>Bacteria</taxon>
        <taxon>Bacillati</taxon>
        <taxon>Actinomycetota</taxon>
        <taxon>Actinomycetes</taxon>
        <taxon>Pseudonocardiales</taxon>
        <taxon>Pseudonocardiaceae</taxon>
        <taxon>Saccharopolyspora</taxon>
    </lineage>
</organism>
<reference evidence="1 2" key="1">
    <citation type="submission" date="2023-04" db="EMBL/GenBank/DDBJ databases">
        <title>Draft genome sequence of Saccharopolyspora sp. TS4A08 isolated from sweet potato rhizospheric soil.</title>
        <authorList>
            <person name="Suksaard P."/>
            <person name="Duangmal K."/>
        </authorList>
    </citation>
    <scope>NUCLEOTIDE SEQUENCE [LARGE SCALE GENOMIC DNA]</scope>
    <source>
        <strain evidence="1 2">TS4A08</strain>
    </source>
</reference>
<evidence type="ECO:0000313" key="1">
    <source>
        <dbReference type="EMBL" id="MDI2030420.1"/>
    </source>
</evidence>
<protein>
    <submittedName>
        <fullName evidence="1">Uncharacterized protein</fullName>
    </submittedName>
</protein>
<dbReference type="Proteomes" id="UP001237595">
    <property type="component" value="Unassembled WGS sequence"/>
</dbReference>
<accession>A0ABT6PRG7</accession>
<comment type="caution">
    <text evidence="1">The sequence shown here is derived from an EMBL/GenBank/DDBJ whole genome shotgun (WGS) entry which is preliminary data.</text>
</comment>
<gene>
    <name evidence="1" type="ORF">QFW96_17445</name>
</gene>
<dbReference type="RefSeq" id="WP_281456731.1">
    <property type="nucleotide sequence ID" value="NZ_JASAOF010000010.1"/>
</dbReference>